<name>A0A0F8V7A5_9EURO</name>
<proteinExistence type="predicted"/>
<reference evidence="2 3" key="1">
    <citation type="submission" date="2015-02" db="EMBL/GenBank/DDBJ databases">
        <title>Draft Genome Sequences of Two Closely-Related Aflatoxigenic Aspergillus Species Obtained from the Cote d'Ivoire.</title>
        <authorList>
            <person name="Moore G.G."/>
            <person name="Beltz S.B."/>
            <person name="Mack B.M."/>
        </authorList>
    </citation>
    <scope>NUCLEOTIDE SEQUENCE [LARGE SCALE GENOMIC DNA]</scope>
    <source>
        <strain evidence="2 3">SRRC1468</strain>
    </source>
</reference>
<dbReference type="STRING" id="308745.A0A0F8V7A5"/>
<dbReference type="Proteomes" id="UP000034291">
    <property type="component" value="Unassembled WGS sequence"/>
</dbReference>
<accession>A0A0F8V7A5</accession>
<dbReference type="AlphaFoldDB" id="A0A0F8V7A5"/>
<evidence type="ECO:0000313" key="3">
    <source>
        <dbReference type="Proteomes" id="UP000034291"/>
    </source>
</evidence>
<protein>
    <submittedName>
        <fullName evidence="2">Uncharacterized protein</fullName>
    </submittedName>
</protein>
<comment type="caution">
    <text evidence="2">The sequence shown here is derived from an EMBL/GenBank/DDBJ whole genome shotgun (WGS) entry which is preliminary data.</text>
</comment>
<organism evidence="2 3">
    <name type="scientific">Aspergillus rambellii</name>
    <dbReference type="NCBI Taxonomy" id="308745"/>
    <lineage>
        <taxon>Eukaryota</taxon>
        <taxon>Fungi</taxon>
        <taxon>Dikarya</taxon>
        <taxon>Ascomycota</taxon>
        <taxon>Pezizomycotina</taxon>
        <taxon>Eurotiomycetes</taxon>
        <taxon>Eurotiomycetidae</taxon>
        <taxon>Eurotiales</taxon>
        <taxon>Aspergillaceae</taxon>
        <taxon>Aspergillus</taxon>
        <taxon>Aspergillus subgen. Nidulantes</taxon>
    </lineage>
</organism>
<evidence type="ECO:0000313" key="2">
    <source>
        <dbReference type="EMBL" id="KKK18861.1"/>
    </source>
</evidence>
<feature type="region of interest" description="Disordered" evidence="1">
    <location>
        <begin position="294"/>
        <end position="316"/>
    </location>
</feature>
<dbReference type="OrthoDB" id="5212373at2759"/>
<dbReference type="EMBL" id="JZBS01002404">
    <property type="protein sequence ID" value="KKK18861.1"/>
    <property type="molecule type" value="Genomic_DNA"/>
</dbReference>
<gene>
    <name evidence="2" type="ORF">ARAM_002734</name>
</gene>
<evidence type="ECO:0000256" key="1">
    <source>
        <dbReference type="SAM" id="MobiDB-lite"/>
    </source>
</evidence>
<sequence length="316" mass="34195">MSEIAFTWDTYSSLSQTERSAFAHEQGKLSAAPSSSHLSRALYIPRHDGATSRLTICDVSDRYANATGDLPMTSSQYAVDLGMMKKPTGDGADGVSVVYEVGVHGSGLKDGEEEEMLVSVSDLGRPSGVKVEVAITDTDDKDGSITMKMKTPNPIKVQDEKRIAIPIVISYPIAPSQTRKGEFKHPYFTFTQGESFLQWQIHPAQHGRLRYTLVKIPSQGPLGQAADDAATNPDTLESLAIYQHIGVGAPSLSLSYSEGILLLPLGEDRGRETEALVVGSALGMLWQLRELHGGGKRKKDGGKKFGSLKSFLGRKE</sequence>
<keyword evidence="3" id="KW-1185">Reference proteome</keyword>